<reference evidence="1" key="1">
    <citation type="journal article" date="2015" name="Nature">
        <title>Complex archaea that bridge the gap between prokaryotes and eukaryotes.</title>
        <authorList>
            <person name="Spang A."/>
            <person name="Saw J.H."/>
            <person name="Jorgensen S.L."/>
            <person name="Zaremba-Niedzwiedzka K."/>
            <person name="Martijn J."/>
            <person name="Lind A.E."/>
            <person name="van Eijk R."/>
            <person name="Schleper C."/>
            <person name="Guy L."/>
            <person name="Ettema T.J."/>
        </authorList>
    </citation>
    <scope>NUCLEOTIDE SEQUENCE</scope>
</reference>
<proteinExistence type="predicted"/>
<comment type="caution">
    <text evidence="1">The sequence shown here is derived from an EMBL/GenBank/DDBJ whole genome shotgun (WGS) entry which is preliminary data.</text>
</comment>
<feature type="non-terminal residue" evidence="1">
    <location>
        <position position="1"/>
    </location>
</feature>
<dbReference type="AlphaFoldDB" id="A0A0F8YFN9"/>
<name>A0A0F8YFN9_9ZZZZ</name>
<gene>
    <name evidence="1" type="ORF">LCGC14_2824790</name>
</gene>
<protein>
    <submittedName>
        <fullName evidence="1">Uncharacterized protein</fullName>
    </submittedName>
</protein>
<feature type="non-terminal residue" evidence="1">
    <location>
        <position position="403"/>
    </location>
</feature>
<organism evidence="1">
    <name type="scientific">marine sediment metagenome</name>
    <dbReference type="NCBI Taxonomy" id="412755"/>
    <lineage>
        <taxon>unclassified sequences</taxon>
        <taxon>metagenomes</taxon>
        <taxon>ecological metagenomes</taxon>
    </lineage>
</organism>
<sequence>DGKYVGGNPHTAAGLVGYDIYRQPVLPRTSLISTIIWEFNEGKKLQRRHTGSSLSARIYPLWTNFRIGSTLKFWGWSEQGDPPPVPVPYIQSRIGAIWGLITSTDGDIFPMADFLWKNPWGYPISPYQFSGPLNTGSDLLTPLRPHNSLSSADLTTNMDRDQGYALGLKIIYYQGSNPAESEPTAEATQLFTLGNIVGVLLVTINPEDKDENVGHLAPVAYVQGSGMVYPSWIGGPNWHASRKRPSVGDVIDDSSWITAAMIIEGPQGGTYDSAIFDEQSFIDAQCPSMQASYSITDENETPREAIEKMAQESLWSPVWLGQGKMRVKQFRHWGPVAVPLESTGTIYWEDIIDGKVQQDKTPDDYVVNRLIFKHNKNIATGDYEKETVLNNTVSQDEFGIRIA</sequence>
<evidence type="ECO:0000313" key="1">
    <source>
        <dbReference type="EMBL" id="KKK80308.1"/>
    </source>
</evidence>
<accession>A0A0F8YFN9</accession>
<dbReference type="EMBL" id="LAZR01053640">
    <property type="protein sequence ID" value="KKK80308.1"/>
    <property type="molecule type" value="Genomic_DNA"/>
</dbReference>